<protein>
    <submittedName>
        <fullName evidence="1">Uncharacterized protein</fullName>
    </submittedName>
</protein>
<name>A0AAV6IHR5_9ERIC</name>
<dbReference type="AlphaFoldDB" id="A0AAV6IHR5"/>
<evidence type="ECO:0000313" key="1">
    <source>
        <dbReference type="EMBL" id="KAG5526544.1"/>
    </source>
</evidence>
<keyword evidence="2" id="KW-1185">Reference proteome</keyword>
<organism evidence="1 2">
    <name type="scientific">Rhododendron griersonianum</name>
    <dbReference type="NCBI Taxonomy" id="479676"/>
    <lineage>
        <taxon>Eukaryota</taxon>
        <taxon>Viridiplantae</taxon>
        <taxon>Streptophyta</taxon>
        <taxon>Embryophyta</taxon>
        <taxon>Tracheophyta</taxon>
        <taxon>Spermatophyta</taxon>
        <taxon>Magnoliopsida</taxon>
        <taxon>eudicotyledons</taxon>
        <taxon>Gunneridae</taxon>
        <taxon>Pentapetalae</taxon>
        <taxon>asterids</taxon>
        <taxon>Ericales</taxon>
        <taxon>Ericaceae</taxon>
        <taxon>Ericoideae</taxon>
        <taxon>Rhodoreae</taxon>
        <taxon>Rhododendron</taxon>
    </lineage>
</organism>
<reference evidence="1" key="1">
    <citation type="submission" date="2020-08" db="EMBL/GenBank/DDBJ databases">
        <title>Plant Genome Project.</title>
        <authorList>
            <person name="Zhang R.-G."/>
        </authorList>
    </citation>
    <scope>NUCLEOTIDE SEQUENCE</scope>
    <source>
        <strain evidence="1">WSP0</strain>
        <tissue evidence="1">Leaf</tissue>
    </source>
</reference>
<dbReference type="EMBL" id="JACTNZ010000011">
    <property type="protein sequence ID" value="KAG5526544.1"/>
    <property type="molecule type" value="Genomic_DNA"/>
</dbReference>
<accession>A0AAV6IHR5</accession>
<evidence type="ECO:0000313" key="2">
    <source>
        <dbReference type="Proteomes" id="UP000823749"/>
    </source>
</evidence>
<proteinExistence type="predicted"/>
<dbReference type="Proteomes" id="UP000823749">
    <property type="component" value="Chromosome 11"/>
</dbReference>
<sequence length="93" mass="10422">MTLYIKIQSLQDGNIRAKIRDGQDHPAVHVHKEIQRIWAMARKGKATYVGSGKENFDASHVDYTSSTFHLKKNISPLSNTVTFLISIGIIIVT</sequence>
<comment type="caution">
    <text evidence="1">The sequence shown here is derived from an EMBL/GenBank/DDBJ whole genome shotgun (WGS) entry which is preliminary data.</text>
</comment>
<gene>
    <name evidence="1" type="ORF">RHGRI_032728</name>
</gene>